<name>A0A8J8FH76_9BACT</name>
<sequence>MKYVMERELLLPIKDKAFDKDRVEDEIETIKHLLPFIESFNTFFVLNDVFDVQSLKRVKKYEKVKHAFDSGINISHKYYVFSKN</sequence>
<gene>
    <name evidence="1" type="ORF">GD597_13955</name>
</gene>
<dbReference type="EMBL" id="WHPF01000009">
    <property type="protein sequence ID" value="NNV56572.1"/>
    <property type="molecule type" value="Genomic_DNA"/>
</dbReference>
<comment type="caution">
    <text evidence="1">The sequence shown here is derived from an EMBL/GenBank/DDBJ whole genome shotgun (WGS) entry which is preliminary data.</text>
</comment>
<evidence type="ECO:0000313" key="2">
    <source>
        <dbReference type="Proteomes" id="UP000598971"/>
    </source>
</evidence>
<dbReference type="Proteomes" id="UP000598971">
    <property type="component" value="Unassembled WGS sequence"/>
</dbReference>
<dbReference type="RefSeq" id="WP_171608512.1">
    <property type="nucleotide sequence ID" value="NZ_WHPF01000009.1"/>
</dbReference>
<protein>
    <submittedName>
        <fullName evidence="1">Uncharacterized protein</fullName>
    </submittedName>
</protein>
<accession>A0A8J8FH76</accession>
<dbReference type="AlphaFoldDB" id="A0A8J8FH76"/>
<reference evidence="1" key="1">
    <citation type="submission" date="2019-10" db="EMBL/GenBank/DDBJ databases">
        <title>Draft genome sequence of Panacibacter sp. KCS-6.</title>
        <authorList>
            <person name="Yim K.J."/>
        </authorList>
    </citation>
    <scope>NUCLEOTIDE SEQUENCE</scope>
    <source>
        <strain evidence="1">KCS-6</strain>
    </source>
</reference>
<evidence type="ECO:0000313" key="1">
    <source>
        <dbReference type="EMBL" id="NNV56572.1"/>
    </source>
</evidence>
<keyword evidence="2" id="KW-1185">Reference proteome</keyword>
<proteinExistence type="predicted"/>
<organism evidence="1 2">
    <name type="scientific">Limnovirga soli</name>
    <dbReference type="NCBI Taxonomy" id="2656915"/>
    <lineage>
        <taxon>Bacteria</taxon>
        <taxon>Pseudomonadati</taxon>
        <taxon>Bacteroidota</taxon>
        <taxon>Chitinophagia</taxon>
        <taxon>Chitinophagales</taxon>
        <taxon>Chitinophagaceae</taxon>
        <taxon>Limnovirga</taxon>
    </lineage>
</organism>